<reference evidence="1" key="1">
    <citation type="journal article" date="2020" name="bioRxiv">
        <title>Comparative genomics of Chlamydomonas.</title>
        <authorList>
            <person name="Craig R.J."/>
            <person name="Hasan A.R."/>
            <person name="Ness R.W."/>
            <person name="Keightley P.D."/>
        </authorList>
    </citation>
    <scope>NUCLEOTIDE SEQUENCE</scope>
    <source>
        <strain evidence="1">SAG 7.73</strain>
    </source>
</reference>
<evidence type="ECO:0000313" key="2">
    <source>
        <dbReference type="Proteomes" id="UP000650467"/>
    </source>
</evidence>
<dbReference type="Proteomes" id="UP000650467">
    <property type="component" value="Unassembled WGS sequence"/>
</dbReference>
<sequence length="87" mass="9767">MQAACKLVRSGDVKLATRQLRSYTAPSTNILDFTMAPVAAPLPRGWQWLRAQQLYAYDVSCVCNGRLWKKLNAHVNEALMPSQGLLY</sequence>
<name>A0A835SCN0_CHLIN</name>
<keyword evidence="2" id="KW-1185">Reference proteome</keyword>
<dbReference type="AlphaFoldDB" id="A0A835SCN0"/>
<evidence type="ECO:0000313" key="1">
    <source>
        <dbReference type="EMBL" id="KAG2422252.1"/>
    </source>
</evidence>
<accession>A0A835SCN0</accession>
<organism evidence="1 2">
    <name type="scientific">Chlamydomonas incerta</name>
    <dbReference type="NCBI Taxonomy" id="51695"/>
    <lineage>
        <taxon>Eukaryota</taxon>
        <taxon>Viridiplantae</taxon>
        <taxon>Chlorophyta</taxon>
        <taxon>core chlorophytes</taxon>
        <taxon>Chlorophyceae</taxon>
        <taxon>CS clade</taxon>
        <taxon>Chlamydomonadales</taxon>
        <taxon>Chlamydomonadaceae</taxon>
        <taxon>Chlamydomonas</taxon>
    </lineage>
</organism>
<dbReference type="OrthoDB" id="553412at2759"/>
<comment type="caution">
    <text evidence="1">The sequence shown here is derived from an EMBL/GenBank/DDBJ whole genome shotgun (WGS) entry which is preliminary data.</text>
</comment>
<proteinExistence type="predicted"/>
<protein>
    <submittedName>
        <fullName evidence="1">Uncharacterized protein</fullName>
    </submittedName>
</protein>
<gene>
    <name evidence="1" type="ORF">HXX76_016179</name>
</gene>
<dbReference type="EMBL" id="JAEHOC010000134">
    <property type="protein sequence ID" value="KAG2422252.1"/>
    <property type="molecule type" value="Genomic_DNA"/>
</dbReference>